<keyword evidence="3" id="KW-1185">Reference proteome</keyword>
<gene>
    <name evidence="2" type="ORF">HYH03_016570</name>
</gene>
<feature type="region of interest" description="Disordered" evidence="1">
    <location>
        <begin position="759"/>
        <end position="1006"/>
    </location>
</feature>
<protein>
    <submittedName>
        <fullName evidence="2">Uncharacterized protein</fullName>
    </submittedName>
</protein>
<feature type="compositionally biased region" description="Low complexity" evidence="1">
    <location>
        <begin position="134"/>
        <end position="161"/>
    </location>
</feature>
<feature type="compositionally biased region" description="Gly residues" evidence="1">
    <location>
        <begin position="993"/>
        <end position="1006"/>
    </location>
</feature>
<feature type="region of interest" description="Disordered" evidence="1">
    <location>
        <begin position="694"/>
        <end position="737"/>
    </location>
</feature>
<dbReference type="Proteomes" id="UP000612055">
    <property type="component" value="Unassembled WGS sequence"/>
</dbReference>
<feature type="compositionally biased region" description="Low complexity" evidence="1">
    <location>
        <begin position="842"/>
        <end position="869"/>
    </location>
</feature>
<evidence type="ECO:0000313" key="3">
    <source>
        <dbReference type="Proteomes" id="UP000612055"/>
    </source>
</evidence>
<feature type="compositionally biased region" description="Low complexity" evidence="1">
    <location>
        <begin position="946"/>
        <end position="968"/>
    </location>
</feature>
<feature type="compositionally biased region" description="Low complexity" evidence="1">
    <location>
        <begin position="111"/>
        <end position="125"/>
    </location>
</feature>
<feature type="compositionally biased region" description="Acidic residues" evidence="1">
    <location>
        <begin position="428"/>
        <end position="440"/>
    </location>
</feature>
<feature type="compositionally biased region" description="Gly residues" evidence="1">
    <location>
        <begin position="696"/>
        <end position="730"/>
    </location>
</feature>
<feature type="compositionally biased region" description="Pro residues" evidence="1">
    <location>
        <begin position="464"/>
        <end position="473"/>
    </location>
</feature>
<feature type="compositionally biased region" description="Low complexity" evidence="1">
    <location>
        <begin position="976"/>
        <end position="992"/>
    </location>
</feature>
<comment type="caution">
    <text evidence="2">The sequence shown here is derived from an EMBL/GenBank/DDBJ whole genome shotgun (WGS) entry which is preliminary data.</text>
</comment>
<feature type="region of interest" description="Disordered" evidence="1">
    <location>
        <begin position="618"/>
        <end position="659"/>
    </location>
</feature>
<feature type="compositionally biased region" description="Polar residues" evidence="1">
    <location>
        <begin position="788"/>
        <end position="797"/>
    </location>
</feature>
<accession>A0A836BPR7</accession>
<dbReference type="AlphaFoldDB" id="A0A836BPR7"/>
<reference evidence="2" key="1">
    <citation type="journal article" date="2020" name="bioRxiv">
        <title>Comparative genomics of Chlamydomonas.</title>
        <authorList>
            <person name="Craig R.J."/>
            <person name="Hasan A.R."/>
            <person name="Ness R.W."/>
            <person name="Keightley P.D."/>
        </authorList>
    </citation>
    <scope>NUCLEOTIDE SEQUENCE</scope>
    <source>
        <strain evidence="2">CCAP 11/70</strain>
    </source>
</reference>
<feature type="compositionally biased region" description="Gly residues" evidence="1">
    <location>
        <begin position="759"/>
        <end position="782"/>
    </location>
</feature>
<evidence type="ECO:0000313" key="2">
    <source>
        <dbReference type="EMBL" id="KAG2484616.1"/>
    </source>
</evidence>
<proteinExistence type="predicted"/>
<feature type="region of interest" description="Disordered" evidence="1">
    <location>
        <begin position="111"/>
        <end position="161"/>
    </location>
</feature>
<organism evidence="2 3">
    <name type="scientific">Edaphochlamys debaryana</name>
    <dbReference type="NCBI Taxonomy" id="47281"/>
    <lineage>
        <taxon>Eukaryota</taxon>
        <taxon>Viridiplantae</taxon>
        <taxon>Chlorophyta</taxon>
        <taxon>core chlorophytes</taxon>
        <taxon>Chlorophyceae</taxon>
        <taxon>CS clade</taxon>
        <taxon>Chlamydomonadales</taxon>
        <taxon>Chlamydomonadales incertae sedis</taxon>
        <taxon>Edaphochlamys</taxon>
    </lineage>
</organism>
<feature type="compositionally biased region" description="Low complexity" evidence="1">
    <location>
        <begin position="904"/>
        <end position="937"/>
    </location>
</feature>
<feature type="region of interest" description="Disordered" evidence="1">
    <location>
        <begin position="562"/>
        <end position="592"/>
    </location>
</feature>
<feature type="compositionally biased region" description="Low complexity" evidence="1">
    <location>
        <begin position="483"/>
        <end position="517"/>
    </location>
</feature>
<dbReference type="EMBL" id="JAEHOE010000146">
    <property type="protein sequence ID" value="KAG2484616.1"/>
    <property type="molecule type" value="Genomic_DNA"/>
</dbReference>
<feature type="compositionally biased region" description="Low complexity" evidence="1">
    <location>
        <begin position="644"/>
        <end position="653"/>
    </location>
</feature>
<feature type="region of interest" description="Disordered" evidence="1">
    <location>
        <begin position="419"/>
        <end position="548"/>
    </location>
</feature>
<evidence type="ECO:0000256" key="1">
    <source>
        <dbReference type="SAM" id="MobiDB-lite"/>
    </source>
</evidence>
<name>A0A836BPR7_9CHLO</name>
<dbReference type="OrthoDB" id="547518at2759"/>
<sequence length="1006" mass="97135">MPGSAFTDLTINSACDDLFPGVEDVDAQATAQLRAALDAFEEGVFEYHNRPATAPEDGAKPKRKTRREQLYASRIPEDRQCFRPVEQQCAEWAAFKPHLWLRGRALQRAQSSPGAAEASAAVASPQPQPSLGHSPAAAQAPGQGASPLPTWAEAPAASGSGEGAELTVIGKALRLAPLPLGSEREEEVLASDGCFEETFAVQHDAWEAHVPPHLRTRRGRPRDEKAMEIGLPPLEPRAAVLWEAAEALLPEVWARLAPSLAPVLTRLAEQRRLRPTSVAPAAMRGRSAGASRAGGGFGGFGRDVEIITFSSDGEEEALGGDALLGGSTGFAAFGGMGMGMGMGGGGGGGGGWPFGGLGSDGEDEEGIDIVGSGAEAGPGAGPGLYDDDEPFGPAGMGFGIGLGPAGAMGMGLGGGAGAPWERGSYDSADGDDEEGDESDEDRFRAGGGGAAMAPPEEARAAMRTPPPGPPPVLPRDLRPAPPSAAGSGAAPLPLGPLLVPSRNSQSGCGSGAPSPAGAHPPLPHAHSAHGLSPAHPYAPPSTSSPGATALPQLQLASVAYAGSSAGSPHGSLRDLHPHPHAHASAHALGRQASPALAAGPGAAAAGGLGLLALVPSRSGSGPSGLGPSPPGTSASAAAGGGAPGSLALPPAGTRRQSSLDPLQAPGLAAAAVAVVASGVGPALTFLEVSGQLMGPPGSGGTRGAGGGGGGGRAGPAAGGRGGGSGGGAGPLAGPRGPASAAVSALAALAHHSRFLGGGGGASGGSGSGGSPGSGGGGGGAGGMVLPRKSSNSVTGHASLQLGPRPQPQPGPAAVGPDRRRKGPAAPPGPVLLGRSGSGLGGSAAAASASAVVPPLAAAGRAGAMAAAGQRKGGGDGKPLGVAPGLASGRTHSSGGPITGPAPYSAAAAAQGSLQGLQSVQSPRQPSHSRQSPSRQGPPGQGPGQPPQSRQSPSRQQHSTHLGAAPHAPATHHHQPRLPALPLSPSAVRAAAAGPGGSAAGGGGGGG</sequence>